<organism evidence="8">
    <name type="scientific">Cacopsylla melanoneura</name>
    <dbReference type="NCBI Taxonomy" id="428564"/>
    <lineage>
        <taxon>Eukaryota</taxon>
        <taxon>Metazoa</taxon>
        <taxon>Ecdysozoa</taxon>
        <taxon>Arthropoda</taxon>
        <taxon>Hexapoda</taxon>
        <taxon>Insecta</taxon>
        <taxon>Pterygota</taxon>
        <taxon>Neoptera</taxon>
        <taxon>Paraneoptera</taxon>
        <taxon>Hemiptera</taxon>
        <taxon>Sternorrhyncha</taxon>
        <taxon>Psylloidea</taxon>
        <taxon>Psyllidae</taxon>
        <taxon>Psyllinae</taxon>
        <taxon>Cacopsylla</taxon>
    </lineage>
</organism>
<dbReference type="GO" id="GO:0045944">
    <property type="term" value="P:positive regulation of transcription by RNA polymerase II"/>
    <property type="evidence" value="ECO:0007669"/>
    <property type="project" value="TreeGrafter"/>
</dbReference>
<keyword evidence="4" id="KW-0862">Zinc</keyword>
<dbReference type="InterPro" id="IPR013087">
    <property type="entry name" value="Znf_C2H2_type"/>
</dbReference>
<feature type="domain" description="C2H2-type" evidence="7">
    <location>
        <begin position="116"/>
        <end position="143"/>
    </location>
</feature>
<evidence type="ECO:0000256" key="3">
    <source>
        <dbReference type="ARBA" id="ARBA00022771"/>
    </source>
</evidence>
<dbReference type="InterPro" id="IPR050688">
    <property type="entry name" value="Zinc_finger/UBP_domain"/>
</dbReference>
<dbReference type="PANTHER" id="PTHR24403:SF109">
    <property type="entry name" value="ZINC FINGER PROTEIN 845-LIKE"/>
    <property type="match status" value="1"/>
</dbReference>
<dbReference type="EMBL" id="HBUF01162799">
    <property type="protein sequence ID" value="CAG6650560.1"/>
    <property type="molecule type" value="Transcribed_RNA"/>
</dbReference>
<proteinExistence type="predicted"/>
<dbReference type="PROSITE" id="PS50157">
    <property type="entry name" value="ZINC_FINGER_C2H2_2"/>
    <property type="match status" value="1"/>
</dbReference>
<dbReference type="EMBL" id="HBUF01408297">
    <property type="protein sequence ID" value="CAG6738522.1"/>
    <property type="molecule type" value="Transcribed_RNA"/>
</dbReference>
<dbReference type="GO" id="GO:0005634">
    <property type="term" value="C:nucleus"/>
    <property type="evidence" value="ECO:0007669"/>
    <property type="project" value="TreeGrafter"/>
</dbReference>
<dbReference type="SUPFAM" id="SSF57667">
    <property type="entry name" value="beta-beta-alpha zinc fingers"/>
    <property type="match status" value="1"/>
</dbReference>
<dbReference type="AlphaFoldDB" id="A0A8D8RKN3"/>
<evidence type="ECO:0000256" key="5">
    <source>
        <dbReference type="PROSITE-ProRule" id="PRU00042"/>
    </source>
</evidence>
<dbReference type="EMBL" id="HBUF01162800">
    <property type="protein sequence ID" value="CAG6650564.1"/>
    <property type="molecule type" value="Transcribed_RNA"/>
</dbReference>
<accession>A0A8D8RKN3</accession>
<dbReference type="EMBL" id="HBUF01162796">
    <property type="protein sequence ID" value="CAG6650548.1"/>
    <property type="molecule type" value="Transcribed_RNA"/>
</dbReference>
<keyword evidence="6" id="KW-1133">Transmembrane helix</keyword>
<evidence type="ECO:0000256" key="6">
    <source>
        <dbReference type="SAM" id="Phobius"/>
    </source>
</evidence>
<dbReference type="EMBL" id="HBUF01162798">
    <property type="protein sequence ID" value="CAG6650556.1"/>
    <property type="molecule type" value="Transcribed_RNA"/>
</dbReference>
<dbReference type="InterPro" id="IPR036236">
    <property type="entry name" value="Znf_C2H2_sf"/>
</dbReference>
<keyword evidence="1" id="KW-0479">Metal-binding</keyword>
<keyword evidence="3 5" id="KW-0863">Zinc-finger</keyword>
<name>A0A8D8RKN3_9HEMI</name>
<evidence type="ECO:0000256" key="4">
    <source>
        <dbReference type="ARBA" id="ARBA00022833"/>
    </source>
</evidence>
<keyword evidence="2" id="KW-0677">Repeat</keyword>
<protein>
    <submittedName>
        <fullName evidence="8">Zinc finger protein 64 homolog, isoforms 1 and 2</fullName>
    </submittedName>
</protein>
<keyword evidence="6" id="KW-0812">Transmembrane</keyword>
<evidence type="ECO:0000313" key="8">
    <source>
        <dbReference type="EMBL" id="CAG6650564.1"/>
    </source>
</evidence>
<evidence type="ECO:0000259" key="7">
    <source>
        <dbReference type="PROSITE" id="PS50157"/>
    </source>
</evidence>
<sequence>MLEYDTTPNGNFNAPMKNFCFCQESKLREILFSYQIKIEGIFYLLFLYLLFMTVLEVPTPSSKYNVSFAFDKNMFNIFISDFIPCQHCHYLILKSSLIDHCQVCPVACRPNTKFKYVCFSCNYCTNVRDKMKRHILVHTGENPFKCNFCMYECKQIFNLNRHIKIRHMD</sequence>
<dbReference type="PANTHER" id="PTHR24403">
    <property type="entry name" value="ZINC FINGER PROTEIN"/>
    <property type="match status" value="1"/>
</dbReference>
<dbReference type="EMBL" id="HBUF01162801">
    <property type="protein sequence ID" value="CAG6650568.1"/>
    <property type="molecule type" value="Transcribed_RNA"/>
</dbReference>
<dbReference type="GO" id="GO:0008270">
    <property type="term" value="F:zinc ion binding"/>
    <property type="evidence" value="ECO:0007669"/>
    <property type="project" value="UniProtKB-KW"/>
</dbReference>
<evidence type="ECO:0000256" key="1">
    <source>
        <dbReference type="ARBA" id="ARBA00022723"/>
    </source>
</evidence>
<dbReference type="PROSITE" id="PS00028">
    <property type="entry name" value="ZINC_FINGER_C2H2_1"/>
    <property type="match status" value="1"/>
</dbReference>
<feature type="transmembrane region" description="Helical" evidence="6">
    <location>
        <begin position="36"/>
        <end position="55"/>
    </location>
</feature>
<keyword evidence="6" id="KW-0472">Membrane</keyword>
<evidence type="ECO:0000256" key="2">
    <source>
        <dbReference type="ARBA" id="ARBA00022737"/>
    </source>
</evidence>
<dbReference type="Gene3D" id="3.30.160.60">
    <property type="entry name" value="Classic Zinc Finger"/>
    <property type="match status" value="2"/>
</dbReference>
<dbReference type="SMART" id="SM00355">
    <property type="entry name" value="ZnF_C2H2"/>
    <property type="match status" value="2"/>
</dbReference>
<dbReference type="EMBL" id="HBUF01162797">
    <property type="protein sequence ID" value="CAG6650552.1"/>
    <property type="molecule type" value="Transcribed_RNA"/>
</dbReference>
<reference evidence="8" key="1">
    <citation type="submission" date="2021-05" db="EMBL/GenBank/DDBJ databases">
        <authorList>
            <person name="Alioto T."/>
            <person name="Alioto T."/>
            <person name="Gomez Garrido J."/>
        </authorList>
    </citation>
    <scope>NUCLEOTIDE SEQUENCE</scope>
</reference>